<dbReference type="RefSeq" id="WP_128752479.1">
    <property type="nucleotide sequence ID" value="NZ_CP035282.1"/>
</dbReference>
<feature type="transmembrane region" description="Helical" evidence="1">
    <location>
        <begin position="52"/>
        <end position="77"/>
    </location>
</feature>
<name>A0A410QCH5_9FIRM</name>
<organism evidence="2 3">
    <name type="scientific">Acidilutibacter cellobiosedens</name>
    <dbReference type="NCBI Taxonomy" id="2507161"/>
    <lineage>
        <taxon>Bacteria</taxon>
        <taxon>Bacillati</taxon>
        <taxon>Bacillota</taxon>
        <taxon>Tissierellia</taxon>
        <taxon>Tissierellales</taxon>
        <taxon>Acidilutibacteraceae</taxon>
        <taxon>Acidilutibacter</taxon>
    </lineage>
</organism>
<protein>
    <recommendedName>
        <fullName evidence="4">ABC transporter permease</fullName>
    </recommendedName>
</protein>
<keyword evidence="1" id="KW-1133">Transmembrane helix</keyword>
<feature type="transmembrane region" description="Helical" evidence="1">
    <location>
        <begin position="98"/>
        <end position="125"/>
    </location>
</feature>
<feature type="transmembrane region" description="Helical" evidence="1">
    <location>
        <begin position="166"/>
        <end position="190"/>
    </location>
</feature>
<dbReference type="EMBL" id="CP035282">
    <property type="protein sequence ID" value="QAT61680.1"/>
    <property type="molecule type" value="Genomic_DNA"/>
</dbReference>
<evidence type="ECO:0000313" key="2">
    <source>
        <dbReference type="EMBL" id="QAT61680.1"/>
    </source>
</evidence>
<dbReference type="KEGG" id="spoa:EQM13_08815"/>
<feature type="transmembrane region" description="Helical" evidence="1">
    <location>
        <begin position="20"/>
        <end position="40"/>
    </location>
</feature>
<keyword evidence="1" id="KW-0812">Transmembrane</keyword>
<gene>
    <name evidence="2" type="ORF">EQM13_08815</name>
</gene>
<evidence type="ECO:0000256" key="1">
    <source>
        <dbReference type="SAM" id="Phobius"/>
    </source>
</evidence>
<accession>A0A410QCH5</accession>
<keyword evidence="3" id="KW-1185">Reference proteome</keyword>
<evidence type="ECO:0000313" key="3">
    <source>
        <dbReference type="Proteomes" id="UP000287969"/>
    </source>
</evidence>
<dbReference type="OrthoDB" id="1708260at2"/>
<feature type="transmembrane region" description="Helical" evidence="1">
    <location>
        <begin position="223"/>
        <end position="242"/>
    </location>
</feature>
<keyword evidence="1" id="KW-0472">Membrane</keyword>
<proteinExistence type="predicted"/>
<sequence length="247" mass="28496">MNNIGLMKYEIKRIVGSKKYLYVLLLIAATTYDSLTRLVINGYLGTAPFSQWTYAFFISMISPVLMASMIFIVSDIFNEKEIRVRSIIYSSPISQIQYYMLKSSSVFVIFILTSLVPIFMSFIYYKAIFGYSEFGSFIKFIIVFLLPTFIFLLGLSMILGKINGKLIYVLIPITFLMGMLNFDNIIPIWADIFGNNFLSTYSYMMLLGRKTEAVAFKFPSSFIFTRLELIILGIIFLVYTFIKTEKK</sequence>
<evidence type="ECO:0008006" key="4">
    <source>
        <dbReference type="Google" id="ProtNLM"/>
    </source>
</evidence>
<dbReference type="Proteomes" id="UP000287969">
    <property type="component" value="Chromosome"/>
</dbReference>
<reference evidence="3" key="1">
    <citation type="submission" date="2019-01" db="EMBL/GenBank/DDBJ databases">
        <title>Draft genomes of a novel of Sporanaerobacter strains.</title>
        <authorList>
            <person name="Ma S."/>
        </authorList>
    </citation>
    <scope>NUCLEOTIDE SEQUENCE [LARGE SCALE GENOMIC DNA]</scope>
    <source>
        <strain evidence="3">NJN-17</strain>
    </source>
</reference>
<feature type="transmembrane region" description="Helical" evidence="1">
    <location>
        <begin position="137"/>
        <end position="159"/>
    </location>
</feature>
<dbReference type="AlphaFoldDB" id="A0A410QCH5"/>